<organism evidence="2 3">
    <name type="scientific">Pseudonocardia hierapolitana</name>
    <dbReference type="NCBI Taxonomy" id="1128676"/>
    <lineage>
        <taxon>Bacteria</taxon>
        <taxon>Bacillati</taxon>
        <taxon>Actinomycetota</taxon>
        <taxon>Actinomycetes</taxon>
        <taxon>Pseudonocardiales</taxon>
        <taxon>Pseudonocardiaceae</taxon>
        <taxon>Pseudonocardia</taxon>
    </lineage>
</organism>
<sequence>MRIGMGLPAAVPEADVTALGEWAATAERLGFCSLGVIDRLVYDNLDPLVALAAAAARTERVELLTTVLNVPYRQNAVVLAKQLASVDRLSGGRLTAGLALGGWPEDYRASEVPQRGLGAAMDAMVATMQAAWDGKLAGASGPMPALPPDRPGLLFGGLVPAAFTRAATAGQGWIAPSFGIEQVIDGVASMRKAWDRIGRAGRPRVVTVRYFCFGPDADEHAEHYLRHYYLDYVDLVKADTPTTPEHLDAELRRLRDAGADDVVLMPCTDDVAQVGIAAAVLDGLGITADPERTLR</sequence>
<evidence type="ECO:0000259" key="1">
    <source>
        <dbReference type="Pfam" id="PF00296"/>
    </source>
</evidence>
<gene>
    <name evidence="2" type="ORF">FHX44_115286</name>
</gene>
<dbReference type="InterPro" id="IPR036661">
    <property type="entry name" value="Luciferase-like_sf"/>
</dbReference>
<proteinExistence type="predicted"/>
<keyword evidence="2" id="KW-0560">Oxidoreductase</keyword>
<reference evidence="2 3" key="1">
    <citation type="submission" date="2019-06" db="EMBL/GenBank/DDBJ databases">
        <title>Sequencing the genomes of 1000 actinobacteria strains.</title>
        <authorList>
            <person name="Klenk H.-P."/>
        </authorList>
    </citation>
    <scope>NUCLEOTIDE SEQUENCE [LARGE SCALE GENOMIC DNA]</scope>
    <source>
        <strain evidence="2 3">DSM 45671</strain>
    </source>
</reference>
<dbReference type="SUPFAM" id="SSF51679">
    <property type="entry name" value="Bacterial luciferase-like"/>
    <property type="match status" value="1"/>
</dbReference>
<dbReference type="EMBL" id="VIWU01000001">
    <property type="protein sequence ID" value="TWF79353.1"/>
    <property type="molecule type" value="Genomic_DNA"/>
</dbReference>
<dbReference type="GO" id="GO:0016705">
    <property type="term" value="F:oxidoreductase activity, acting on paired donors, with incorporation or reduction of molecular oxygen"/>
    <property type="evidence" value="ECO:0007669"/>
    <property type="project" value="InterPro"/>
</dbReference>
<dbReference type="PANTHER" id="PTHR30011:SF32">
    <property type="entry name" value="CONSERVED PROTEIN"/>
    <property type="match status" value="1"/>
</dbReference>
<dbReference type="InterPro" id="IPR051260">
    <property type="entry name" value="Diverse_substr_monoxygenases"/>
</dbReference>
<comment type="caution">
    <text evidence="2">The sequence shown here is derived from an EMBL/GenBank/DDBJ whole genome shotgun (WGS) entry which is preliminary data.</text>
</comment>
<dbReference type="GO" id="GO:0004497">
    <property type="term" value="F:monooxygenase activity"/>
    <property type="evidence" value="ECO:0007669"/>
    <property type="project" value="UniProtKB-KW"/>
</dbReference>
<accession>A0A561SWW5</accession>
<evidence type="ECO:0000313" key="3">
    <source>
        <dbReference type="Proteomes" id="UP000321261"/>
    </source>
</evidence>
<dbReference type="OrthoDB" id="5723200at2"/>
<dbReference type="Gene3D" id="3.20.20.30">
    <property type="entry name" value="Luciferase-like domain"/>
    <property type="match status" value="1"/>
</dbReference>
<keyword evidence="2" id="KW-0503">Monooxygenase</keyword>
<dbReference type="RefSeq" id="WP_147258230.1">
    <property type="nucleotide sequence ID" value="NZ_VIWU01000001.1"/>
</dbReference>
<dbReference type="InterPro" id="IPR011251">
    <property type="entry name" value="Luciferase-like_dom"/>
</dbReference>
<dbReference type="AlphaFoldDB" id="A0A561SWW5"/>
<dbReference type="Pfam" id="PF00296">
    <property type="entry name" value="Bac_luciferase"/>
    <property type="match status" value="1"/>
</dbReference>
<keyword evidence="3" id="KW-1185">Reference proteome</keyword>
<dbReference type="PANTHER" id="PTHR30011">
    <property type="entry name" value="ALKANESULFONATE MONOOXYGENASE-RELATED"/>
    <property type="match status" value="1"/>
</dbReference>
<feature type="domain" description="Luciferase-like" evidence="1">
    <location>
        <begin position="11"/>
        <end position="240"/>
    </location>
</feature>
<dbReference type="Proteomes" id="UP000321261">
    <property type="component" value="Unassembled WGS sequence"/>
</dbReference>
<name>A0A561SWW5_9PSEU</name>
<evidence type="ECO:0000313" key="2">
    <source>
        <dbReference type="EMBL" id="TWF79353.1"/>
    </source>
</evidence>
<protein>
    <submittedName>
        <fullName evidence="2">Alkanesulfonate monooxygenase SsuD/methylene tetrahydromethanopterin reductase-like flavin-dependent oxidoreductase (Luciferase family)</fullName>
    </submittedName>
</protein>